<organism evidence="7 8">
    <name type="scientific">Parasutterella secunda</name>
    <dbReference type="NCBI Taxonomy" id="626947"/>
    <lineage>
        <taxon>Bacteria</taxon>
        <taxon>Pseudomonadati</taxon>
        <taxon>Pseudomonadota</taxon>
        <taxon>Betaproteobacteria</taxon>
        <taxon>Burkholderiales</taxon>
        <taxon>Sutterellaceae</taxon>
        <taxon>Parasutterella</taxon>
    </lineage>
</organism>
<keyword evidence="5 6" id="KW-0472">Membrane</keyword>
<feature type="transmembrane region" description="Helical" evidence="6">
    <location>
        <begin position="164"/>
        <end position="184"/>
    </location>
</feature>
<evidence type="ECO:0000313" key="7">
    <source>
        <dbReference type="EMBL" id="MBM6927750.1"/>
    </source>
</evidence>
<evidence type="ECO:0000256" key="5">
    <source>
        <dbReference type="ARBA" id="ARBA00023136"/>
    </source>
</evidence>
<feature type="transmembrane region" description="Helical" evidence="6">
    <location>
        <begin position="365"/>
        <end position="391"/>
    </location>
</feature>
<evidence type="ECO:0000256" key="6">
    <source>
        <dbReference type="SAM" id="Phobius"/>
    </source>
</evidence>
<keyword evidence="8" id="KW-1185">Reference proteome</keyword>
<reference evidence="7 8" key="1">
    <citation type="journal article" date="2021" name="Sci. Rep.">
        <title>The distribution of antibiotic resistance genes in chicken gut microbiota commensals.</title>
        <authorList>
            <person name="Juricova H."/>
            <person name="Matiasovicova J."/>
            <person name="Kubasova T."/>
            <person name="Cejkova D."/>
            <person name="Rychlik I."/>
        </authorList>
    </citation>
    <scope>NUCLEOTIDE SEQUENCE [LARGE SCALE GENOMIC DNA]</scope>
    <source>
        <strain evidence="7 8">An562</strain>
    </source>
</reference>
<keyword evidence="4 6" id="KW-1133">Transmembrane helix</keyword>
<keyword evidence="2" id="KW-0813">Transport</keyword>
<evidence type="ECO:0000256" key="2">
    <source>
        <dbReference type="ARBA" id="ARBA00022448"/>
    </source>
</evidence>
<evidence type="ECO:0000256" key="3">
    <source>
        <dbReference type="ARBA" id="ARBA00022692"/>
    </source>
</evidence>
<sequence length="468" mass="51652">MSTESGRSSWLSAWRIYTRAQTLRMFFLGFASGLPLLLVLGTLSFWLREAGVELSTIGMVTWVGLAYGFKWAWAPLVDRLKLPILTAYFGRRRAWLLFSQLSVTICLVAMGLTDPQQNLMLMIVFTTLTAFFSATQDIALDAYRIESAQLSEQAALAAMYQTGYRLAMIWAGAGALALAAFFTSTDSQYDPLAWQWAYMVMASSMVVGLVTVLLSPEPTREVSRHTTDLTVTRLQHCKQAHPDWPERKTRLAVWFYEAACLPFIDFFTRYHWHAAVILALVATYRISDVVMGVMANPFYQDLGFSKEEVAAVSKVFGVVMTLLGAFIGGMISTRLGVMKTLFLGGLLSAITNLLFSWLATQGHHLPYLMITVSADNLAAGIASVAFLAYLAGLTNTAYTATQYALFSSVMLLLPKFLAGFSGFVVESIGYSLFFVSTALIGVPVLVLVAWAAYLEHRRNINGVDDSSD</sequence>
<feature type="transmembrane region" description="Helical" evidence="6">
    <location>
        <begin position="119"/>
        <end position="143"/>
    </location>
</feature>
<feature type="transmembrane region" description="Helical" evidence="6">
    <location>
        <begin position="340"/>
        <end position="359"/>
    </location>
</feature>
<dbReference type="Proteomes" id="UP000777002">
    <property type="component" value="Unassembled WGS sequence"/>
</dbReference>
<dbReference type="InterPro" id="IPR011701">
    <property type="entry name" value="MFS"/>
</dbReference>
<feature type="transmembrane region" description="Helical" evidence="6">
    <location>
        <begin position="54"/>
        <end position="73"/>
    </location>
</feature>
<dbReference type="InterPro" id="IPR036259">
    <property type="entry name" value="MFS_trans_sf"/>
</dbReference>
<dbReference type="NCBIfam" id="TIGR00901">
    <property type="entry name" value="2A0125"/>
    <property type="match status" value="1"/>
</dbReference>
<keyword evidence="3 6" id="KW-0812">Transmembrane</keyword>
<comment type="caution">
    <text evidence="7">The sequence shown here is derived from an EMBL/GenBank/DDBJ whole genome shotgun (WGS) entry which is preliminary data.</text>
</comment>
<feature type="transmembrane region" description="Helical" evidence="6">
    <location>
        <begin position="430"/>
        <end position="453"/>
    </location>
</feature>
<feature type="transmembrane region" description="Helical" evidence="6">
    <location>
        <begin position="274"/>
        <end position="295"/>
    </location>
</feature>
<feature type="transmembrane region" description="Helical" evidence="6">
    <location>
        <begin position="196"/>
        <end position="214"/>
    </location>
</feature>
<comment type="subcellular location">
    <subcellularLocation>
        <location evidence="1">Membrane</location>
        <topology evidence="1">Multi-pass membrane protein</topology>
    </subcellularLocation>
</comment>
<feature type="transmembrane region" description="Helical" evidence="6">
    <location>
        <begin position="25"/>
        <end position="48"/>
    </location>
</feature>
<dbReference type="EMBL" id="JACJKX010000001">
    <property type="protein sequence ID" value="MBM6927750.1"/>
    <property type="molecule type" value="Genomic_DNA"/>
</dbReference>
<dbReference type="RefSeq" id="WP_205049345.1">
    <property type="nucleotide sequence ID" value="NZ_JACJKX010000001.1"/>
</dbReference>
<dbReference type="Pfam" id="PF07690">
    <property type="entry name" value="MFS_1"/>
    <property type="match status" value="2"/>
</dbReference>
<gene>
    <name evidence="7" type="ORF">H5985_00445</name>
</gene>
<dbReference type="Gene3D" id="1.20.1250.20">
    <property type="entry name" value="MFS general substrate transporter like domains"/>
    <property type="match status" value="2"/>
</dbReference>
<accession>A0ABS2GPL9</accession>
<name>A0ABS2GPL9_9BURK</name>
<dbReference type="PANTHER" id="PTHR12778">
    <property type="entry name" value="SOLUTE CARRIER FAMILY 33 ACETYL-COA TRANSPORTER -RELATED"/>
    <property type="match status" value="1"/>
</dbReference>
<feature type="transmembrane region" description="Helical" evidence="6">
    <location>
        <begin position="403"/>
        <end position="424"/>
    </location>
</feature>
<evidence type="ECO:0000313" key="8">
    <source>
        <dbReference type="Proteomes" id="UP000777002"/>
    </source>
</evidence>
<dbReference type="InterPro" id="IPR004752">
    <property type="entry name" value="AmpG_permease/AT-1"/>
</dbReference>
<feature type="transmembrane region" description="Helical" evidence="6">
    <location>
        <begin position="315"/>
        <end position="333"/>
    </location>
</feature>
<dbReference type="SUPFAM" id="SSF103473">
    <property type="entry name" value="MFS general substrate transporter"/>
    <property type="match status" value="1"/>
</dbReference>
<evidence type="ECO:0000256" key="1">
    <source>
        <dbReference type="ARBA" id="ARBA00004141"/>
    </source>
</evidence>
<protein>
    <submittedName>
        <fullName evidence="7">MFS transporter</fullName>
    </submittedName>
</protein>
<proteinExistence type="predicted"/>
<dbReference type="PANTHER" id="PTHR12778:SF10">
    <property type="entry name" value="MAJOR FACILITATOR SUPERFAMILY DOMAIN-CONTAINING PROTEIN 3"/>
    <property type="match status" value="1"/>
</dbReference>
<evidence type="ECO:0000256" key="4">
    <source>
        <dbReference type="ARBA" id="ARBA00022989"/>
    </source>
</evidence>
<feature type="transmembrane region" description="Helical" evidence="6">
    <location>
        <begin position="94"/>
        <end position="113"/>
    </location>
</feature>